<feature type="compositionally biased region" description="Basic and acidic residues" evidence="1">
    <location>
        <begin position="72"/>
        <end position="82"/>
    </location>
</feature>
<evidence type="ECO:0000313" key="2">
    <source>
        <dbReference type="EMBL" id="MBZ4039773.1"/>
    </source>
</evidence>
<organism evidence="2 3">
    <name type="scientific">Novilysobacter selenitireducens</name>
    <dbReference type="NCBI Taxonomy" id="2872639"/>
    <lineage>
        <taxon>Bacteria</taxon>
        <taxon>Pseudomonadati</taxon>
        <taxon>Pseudomonadota</taxon>
        <taxon>Gammaproteobacteria</taxon>
        <taxon>Lysobacterales</taxon>
        <taxon>Lysobacteraceae</taxon>
        <taxon>Novilysobacter</taxon>
    </lineage>
</organism>
<evidence type="ECO:0000256" key="1">
    <source>
        <dbReference type="SAM" id="MobiDB-lite"/>
    </source>
</evidence>
<dbReference type="EMBL" id="JAINZW010000004">
    <property type="protein sequence ID" value="MBZ4039773.1"/>
    <property type="molecule type" value="Genomic_DNA"/>
</dbReference>
<gene>
    <name evidence="2" type="ORF">K6753_09515</name>
</gene>
<proteinExistence type="predicted"/>
<feature type="compositionally biased region" description="Low complexity" evidence="1">
    <location>
        <begin position="84"/>
        <end position="107"/>
    </location>
</feature>
<reference evidence="2 3" key="1">
    <citation type="submission" date="2021-09" db="EMBL/GenBank/DDBJ databases">
        <title>Lysobacter sp. 13A isolated from the river sediment.</title>
        <authorList>
            <person name="Liu H."/>
            <person name="Li S."/>
            <person name="Mao S."/>
        </authorList>
    </citation>
    <scope>NUCLEOTIDE SEQUENCE [LARGE SCALE GENOMIC DNA]</scope>
    <source>
        <strain evidence="2 3">13A</strain>
    </source>
</reference>
<feature type="region of interest" description="Disordered" evidence="1">
    <location>
        <begin position="72"/>
        <end position="107"/>
    </location>
</feature>
<evidence type="ECO:0000313" key="3">
    <source>
        <dbReference type="Proteomes" id="UP001430954"/>
    </source>
</evidence>
<protein>
    <recommendedName>
        <fullName evidence="4">Ferredoxin</fullName>
    </recommendedName>
</protein>
<dbReference type="Proteomes" id="UP001430954">
    <property type="component" value="Unassembled WGS sequence"/>
</dbReference>
<name>A0ABS7T7G6_9GAMM</name>
<accession>A0ABS7T7G6</accession>
<keyword evidence="3" id="KW-1185">Reference proteome</keyword>
<comment type="caution">
    <text evidence="2">The sequence shown here is derived from an EMBL/GenBank/DDBJ whole genome shotgun (WGS) entry which is preliminary data.</text>
</comment>
<evidence type="ECO:0008006" key="4">
    <source>
        <dbReference type="Google" id="ProtNLM"/>
    </source>
</evidence>
<sequence length="123" mass="12546">MCGCGHDGAPQHVIATALRIDDVDAAIEGGLLDADAACPGCSADCTTMIEAARSERLDALAARERYRAREARLQRRAQERAARRTAPAAVPGTPAGPAAQPALPPAAAAALARAKARAAALKP</sequence>